<evidence type="ECO:0000313" key="2">
    <source>
        <dbReference type="Proteomes" id="UP000289857"/>
    </source>
</evidence>
<dbReference type="EMBL" id="SBKN01000010">
    <property type="protein sequence ID" value="RXR20240.1"/>
    <property type="molecule type" value="Genomic_DNA"/>
</dbReference>
<dbReference type="Proteomes" id="UP000289857">
    <property type="component" value="Unassembled WGS sequence"/>
</dbReference>
<sequence>MNKSISSYSVLRNVITIIVFLLSMQSEMFAQQAGSPRVSTIKLLDTYVGGGTDPDRTRLKELVYEVQSSVYFYDNVVKTYGATPVSLYTDFNGFIRLPQATFQKETIELITIRIDNPSQIISTLNLSTLSAFTKLKYVYILTTFPYTLQQISQVVTSTNTPYIVVYKSDMGS</sequence>
<keyword evidence="2" id="KW-1185">Reference proteome</keyword>
<dbReference type="AlphaFoldDB" id="A0A4Q1K455"/>
<gene>
    <name evidence="1" type="ORF">EQG61_13420</name>
</gene>
<proteinExistence type="predicted"/>
<reference evidence="2" key="1">
    <citation type="submission" date="2019-01" db="EMBL/GenBank/DDBJ databases">
        <title>Cytophagaceae bacterium strain CAR-16.</title>
        <authorList>
            <person name="Chen W.-M."/>
        </authorList>
    </citation>
    <scope>NUCLEOTIDE SEQUENCE [LARGE SCALE GENOMIC DNA]</scope>
    <source>
        <strain evidence="2">WWJ-16</strain>
    </source>
</reference>
<dbReference type="RefSeq" id="WP_129462460.1">
    <property type="nucleotide sequence ID" value="NZ_SBKN01000010.1"/>
</dbReference>
<dbReference type="OrthoDB" id="1356486at2"/>
<name>A0A4Q1K455_9FLAO</name>
<comment type="caution">
    <text evidence="1">The sequence shown here is derived from an EMBL/GenBank/DDBJ whole genome shotgun (WGS) entry which is preliminary data.</text>
</comment>
<accession>A0A4Q1K455</accession>
<evidence type="ECO:0000313" key="1">
    <source>
        <dbReference type="EMBL" id="RXR20240.1"/>
    </source>
</evidence>
<organism evidence="1 2">
    <name type="scientific">Flavobacterium stagni</name>
    <dbReference type="NCBI Taxonomy" id="2506421"/>
    <lineage>
        <taxon>Bacteria</taxon>
        <taxon>Pseudomonadati</taxon>
        <taxon>Bacteroidota</taxon>
        <taxon>Flavobacteriia</taxon>
        <taxon>Flavobacteriales</taxon>
        <taxon>Flavobacteriaceae</taxon>
        <taxon>Flavobacterium</taxon>
    </lineage>
</organism>
<protein>
    <submittedName>
        <fullName evidence="1">Uncharacterized protein</fullName>
    </submittedName>
</protein>